<dbReference type="EMBL" id="SACT01000003">
    <property type="protein sequence ID" value="RVT51629.1"/>
    <property type="molecule type" value="Genomic_DNA"/>
</dbReference>
<dbReference type="InterPro" id="IPR009875">
    <property type="entry name" value="PilZ_domain"/>
</dbReference>
<feature type="region of interest" description="Disordered" evidence="1">
    <location>
        <begin position="52"/>
        <end position="71"/>
    </location>
</feature>
<keyword evidence="4" id="KW-1185">Reference proteome</keyword>
<dbReference type="Pfam" id="PF07238">
    <property type="entry name" value="PilZ"/>
    <property type="match status" value="1"/>
</dbReference>
<name>A0A437JWJ0_9BURK</name>
<protein>
    <recommendedName>
        <fullName evidence="2">PilZ domain-containing protein</fullName>
    </recommendedName>
</protein>
<reference evidence="3 4" key="1">
    <citation type="submission" date="2019-01" db="EMBL/GenBank/DDBJ databases">
        <authorList>
            <person name="Chen W.-M."/>
        </authorList>
    </citation>
    <scope>NUCLEOTIDE SEQUENCE [LARGE SCALE GENOMIC DNA]</scope>
    <source>
        <strain evidence="3 4">ICH-3</strain>
    </source>
</reference>
<dbReference type="GO" id="GO:0035438">
    <property type="term" value="F:cyclic-di-GMP binding"/>
    <property type="evidence" value="ECO:0007669"/>
    <property type="project" value="InterPro"/>
</dbReference>
<feature type="domain" description="PilZ" evidence="2">
    <location>
        <begin position="64"/>
        <end position="148"/>
    </location>
</feature>
<dbReference type="Proteomes" id="UP000288178">
    <property type="component" value="Unassembled WGS sequence"/>
</dbReference>
<evidence type="ECO:0000259" key="2">
    <source>
        <dbReference type="Pfam" id="PF07238"/>
    </source>
</evidence>
<evidence type="ECO:0000313" key="3">
    <source>
        <dbReference type="EMBL" id="RVT51629.1"/>
    </source>
</evidence>
<sequence>MNDHGHRAYAVAPPSGGGGALSVRRADCPMCGHPGAGASACDACGAPLTPPPHLDEPSEAFAGRRGSPRVDRVETAVWQPSPRQGGGAPMQVRMQDISFTGLSLDALLAVPEGQVARVRAPNIDCVVEVVACRREGSAWRIHARLLTMRLLTRAGAFVSTRA</sequence>
<proteinExistence type="predicted"/>
<gene>
    <name evidence="3" type="ORF">ENE75_12495</name>
</gene>
<dbReference type="AlphaFoldDB" id="A0A437JWJ0"/>
<evidence type="ECO:0000313" key="4">
    <source>
        <dbReference type="Proteomes" id="UP000288178"/>
    </source>
</evidence>
<organism evidence="3 4">
    <name type="scientific">Rubrivivax albus</name>
    <dbReference type="NCBI Taxonomy" id="2499835"/>
    <lineage>
        <taxon>Bacteria</taxon>
        <taxon>Pseudomonadati</taxon>
        <taxon>Pseudomonadota</taxon>
        <taxon>Betaproteobacteria</taxon>
        <taxon>Burkholderiales</taxon>
        <taxon>Sphaerotilaceae</taxon>
        <taxon>Rubrivivax</taxon>
    </lineage>
</organism>
<comment type="caution">
    <text evidence="3">The sequence shown here is derived from an EMBL/GenBank/DDBJ whole genome shotgun (WGS) entry which is preliminary data.</text>
</comment>
<evidence type="ECO:0000256" key="1">
    <source>
        <dbReference type="SAM" id="MobiDB-lite"/>
    </source>
</evidence>
<dbReference type="RefSeq" id="WP_128198630.1">
    <property type="nucleotide sequence ID" value="NZ_SACT01000003.1"/>
</dbReference>
<accession>A0A437JWJ0</accession>